<keyword evidence="4 8" id="KW-0967">Endosome</keyword>
<protein>
    <recommendedName>
        <fullName evidence="8">Probable magnesium transporter</fullName>
    </recommendedName>
</protein>
<keyword evidence="12" id="KW-1185">Reference proteome</keyword>
<dbReference type="EMBL" id="ABEU02000008">
    <property type="protein sequence ID" value="PNR49630.1"/>
    <property type="molecule type" value="Genomic_DNA"/>
</dbReference>
<keyword evidence="8" id="KW-0813">Transport</keyword>
<accession>A9T8M0</accession>
<evidence type="ECO:0000256" key="5">
    <source>
        <dbReference type="ARBA" id="ARBA00022989"/>
    </source>
</evidence>
<organism evidence="10">
    <name type="scientific">Physcomitrium patens</name>
    <name type="common">Spreading-leaved earth moss</name>
    <name type="synonym">Physcomitrella patens</name>
    <dbReference type="NCBI Taxonomy" id="3218"/>
    <lineage>
        <taxon>Eukaryota</taxon>
        <taxon>Viridiplantae</taxon>
        <taxon>Streptophyta</taxon>
        <taxon>Embryophyta</taxon>
        <taxon>Bryophyta</taxon>
        <taxon>Bryophytina</taxon>
        <taxon>Bryopsida</taxon>
        <taxon>Funariidae</taxon>
        <taxon>Funariales</taxon>
        <taxon>Funariaceae</taxon>
        <taxon>Physcomitrium</taxon>
    </lineage>
</organism>
<dbReference type="InterPro" id="IPR037185">
    <property type="entry name" value="EmrE-like"/>
</dbReference>
<dbReference type="InterPro" id="IPR008521">
    <property type="entry name" value="Mg_trans_NIPA"/>
</dbReference>
<dbReference type="GO" id="GO:0015095">
    <property type="term" value="F:magnesium ion transmembrane transporter activity"/>
    <property type="evidence" value="ECO:0007669"/>
    <property type="project" value="UniProtKB-UniRule"/>
</dbReference>
<evidence type="ECO:0000313" key="10">
    <source>
        <dbReference type="EMBL" id="PNR49630.1"/>
    </source>
</evidence>
<comment type="function">
    <text evidence="7 8">Acts as a Mg(2+) transporter. Can also transport other divalent cations such as Fe(2+), Sr(2+), Ba(2+), Mn(2+) and Co(2+) but to a much less extent than Mg(2+).</text>
</comment>
<dbReference type="GO" id="GO:0005886">
    <property type="term" value="C:plasma membrane"/>
    <property type="evidence" value="ECO:0007669"/>
    <property type="project" value="UniProtKB-SubCell"/>
</dbReference>
<evidence type="ECO:0000256" key="7">
    <source>
        <dbReference type="ARBA" id="ARBA00025284"/>
    </source>
</evidence>
<evidence type="ECO:0000313" key="12">
    <source>
        <dbReference type="Proteomes" id="UP000006727"/>
    </source>
</evidence>
<dbReference type="EnsemblPlants" id="Pp3c8_14270V3.2">
    <property type="protein sequence ID" value="Pp3c8_14270V3.2"/>
    <property type="gene ID" value="Pp3c8_14270"/>
</dbReference>
<dbReference type="PANTHER" id="PTHR12570">
    <property type="match status" value="1"/>
</dbReference>
<feature type="transmembrane region" description="Helical" evidence="8">
    <location>
        <begin position="104"/>
        <end position="125"/>
    </location>
</feature>
<evidence type="ECO:0000256" key="3">
    <source>
        <dbReference type="ARBA" id="ARBA00022692"/>
    </source>
</evidence>
<dbReference type="HOGENOM" id="CLU_012349_1_1_1"/>
<comment type="similarity">
    <text evidence="2 8">Belongs to the NIPA (TC 2.A.7) family.</text>
</comment>
<dbReference type="SUPFAM" id="SSF103481">
    <property type="entry name" value="Multidrug resistance efflux transporter EmrE"/>
    <property type="match status" value="1"/>
</dbReference>
<dbReference type="Proteomes" id="UP000006727">
    <property type="component" value="Chromosome 8"/>
</dbReference>
<sequence length="354" mass="38225">MSSDNQRGLALAVSSSLFIGASFIIKKKGLKRAGASGVRAGSGGYSYLYEPLWWAGMITMIVGEVANFTAYAFAPAVLVTPLGALSIIVSAALAHVVLKERLHLLGIVGCVLCIVGSTTIVLHAPQERAIESVKEVWLLATEPAFLMYATFVVALVLVLIFHYVPQFGHTHVLVYIAICSLMGSLSVMSVKALGIAMKLTLQGQNQLIYPQTSIFAIVVLICILTQMNYLNKALDTFNTAIVSPIYYVMFTSLTILASSIMFKDWHNQSTPQIITELCGFVTILAGTFLLHATKDMGDATAALSTNWGPGPNMSHRLSMGGGANSKRPEDPESEEIPLRRQDSLSNNFHPSSRV</sequence>
<feature type="transmembrane region" description="Helical" evidence="8">
    <location>
        <begin position="273"/>
        <end position="290"/>
    </location>
</feature>
<keyword evidence="3 8" id="KW-0812">Transmembrane</keyword>
<feature type="transmembrane region" description="Helical" evidence="8">
    <location>
        <begin position="72"/>
        <end position="97"/>
    </location>
</feature>
<dbReference type="OrthoDB" id="6428174at2759"/>
<keyword evidence="8" id="KW-0406">Ion transport</keyword>
<dbReference type="GO" id="GO:0015693">
    <property type="term" value="P:magnesium ion transport"/>
    <property type="evidence" value="ECO:0000318"/>
    <property type="project" value="GO_Central"/>
</dbReference>
<gene>
    <name evidence="11" type="primary">LOC112286069</name>
    <name evidence="10" type="ORF">PHYPA_011526</name>
</gene>
<evidence type="ECO:0000256" key="2">
    <source>
        <dbReference type="ARBA" id="ARBA00007001"/>
    </source>
</evidence>
<dbReference type="RefSeq" id="XP_024383378.1">
    <property type="nucleotide sequence ID" value="XM_024527610.2"/>
</dbReference>
<dbReference type="FunCoup" id="A9T8M0">
    <property type="interactions" value="4588"/>
</dbReference>
<dbReference type="EnsemblPlants" id="Pp3c8_14270V3.1">
    <property type="protein sequence ID" value="Pp3c8_14270V3.1"/>
    <property type="gene ID" value="Pp3c8_14270"/>
</dbReference>
<dbReference type="OMA" id="YEAVYVV"/>
<dbReference type="GO" id="GO:0016020">
    <property type="term" value="C:membrane"/>
    <property type="evidence" value="ECO:0000318"/>
    <property type="project" value="GO_Central"/>
</dbReference>
<feature type="transmembrane region" description="Helical" evidence="8">
    <location>
        <begin position="145"/>
        <end position="165"/>
    </location>
</feature>
<evidence type="ECO:0000256" key="1">
    <source>
        <dbReference type="ARBA" id="ARBA00004141"/>
    </source>
</evidence>
<keyword evidence="8" id="KW-1003">Cell membrane</keyword>
<dbReference type="AlphaFoldDB" id="A9T8M0"/>
<reference evidence="10 12" key="1">
    <citation type="journal article" date="2008" name="Science">
        <title>The Physcomitrella genome reveals evolutionary insights into the conquest of land by plants.</title>
        <authorList>
            <person name="Rensing S."/>
            <person name="Lang D."/>
            <person name="Zimmer A."/>
            <person name="Terry A."/>
            <person name="Salamov A."/>
            <person name="Shapiro H."/>
            <person name="Nishiyama T."/>
            <person name="Perroud P.-F."/>
            <person name="Lindquist E."/>
            <person name="Kamisugi Y."/>
            <person name="Tanahashi T."/>
            <person name="Sakakibara K."/>
            <person name="Fujita T."/>
            <person name="Oishi K."/>
            <person name="Shin-I T."/>
            <person name="Kuroki Y."/>
            <person name="Toyoda A."/>
            <person name="Suzuki Y."/>
            <person name="Hashimoto A."/>
            <person name="Yamaguchi K."/>
            <person name="Sugano A."/>
            <person name="Kohara Y."/>
            <person name="Fujiyama A."/>
            <person name="Anterola A."/>
            <person name="Aoki S."/>
            <person name="Ashton N."/>
            <person name="Barbazuk W.B."/>
            <person name="Barker E."/>
            <person name="Bennetzen J."/>
            <person name="Bezanilla M."/>
            <person name="Blankenship R."/>
            <person name="Cho S.H."/>
            <person name="Dutcher S."/>
            <person name="Estelle M."/>
            <person name="Fawcett J.A."/>
            <person name="Gundlach H."/>
            <person name="Hanada K."/>
            <person name="Heyl A."/>
            <person name="Hicks K.A."/>
            <person name="Hugh J."/>
            <person name="Lohr M."/>
            <person name="Mayer K."/>
            <person name="Melkozernov A."/>
            <person name="Murata T."/>
            <person name="Nelson D."/>
            <person name="Pils B."/>
            <person name="Prigge M."/>
            <person name="Reiss B."/>
            <person name="Renner T."/>
            <person name="Rombauts S."/>
            <person name="Rushton P."/>
            <person name="Sanderfoot A."/>
            <person name="Schween G."/>
            <person name="Shiu S.-H."/>
            <person name="Stueber K."/>
            <person name="Theodoulou F.L."/>
            <person name="Tu H."/>
            <person name="Van de Peer Y."/>
            <person name="Verrier P.J."/>
            <person name="Waters E."/>
            <person name="Wood A."/>
            <person name="Yang L."/>
            <person name="Cove D."/>
            <person name="Cuming A."/>
            <person name="Hasebe M."/>
            <person name="Lucas S."/>
            <person name="Mishler D.B."/>
            <person name="Reski R."/>
            <person name="Grigoriev I."/>
            <person name="Quatrano R.S."/>
            <person name="Boore J.L."/>
        </authorList>
    </citation>
    <scope>NUCLEOTIDE SEQUENCE [LARGE SCALE GENOMIC DNA]</scope>
    <source>
        <strain evidence="11 12">cv. Gransden 2004</strain>
    </source>
</reference>
<dbReference type="Gramene" id="Pp3c8_14270V3.2">
    <property type="protein sequence ID" value="Pp3c8_14270V3.2"/>
    <property type="gene ID" value="Pp3c8_14270"/>
</dbReference>
<comment type="subcellular location">
    <subcellularLocation>
        <location evidence="8">Cell membrane</location>
        <topology evidence="8">Multi-pass membrane protein</topology>
    </subcellularLocation>
    <subcellularLocation>
        <location evidence="8">Early endosome</location>
    </subcellularLocation>
    <subcellularLocation>
        <location evidence="1">Membrane</location>
        <topology evidence="1">Multi-pass membrane protein</topology>
    </subcellularLocation>
</comment>
<keyword evidence="6 8" id="KW-0472">Membrane</keyword>
<evidence type="ECO:0000256" key="9">
    <source>
        <dbReference type="SAM" id="MobiDB-lite"/>
    </source>
</evidence>
<feature type="compositionally biased region" description="Basic and acidic residues" evidence="9">
    <location>
        <begin position="326"/>
        <end position="342"/>
    </location>
</feature>
<evidence type="ECO:0000256" key="4">
    <source>
        <dbReference type="ARBA" id="ARBA00022753"/>
    </source>
</evidence>
<evidence type="ECO:0000256" key="8">
    <source>
        <dbReference type="RuleBase" id="RU363078"/>
    </source>
</evidence>
<feature type="region of interest" description="Disordered" evidence="9">
    <location>
        <begin position="310"/>
        <end position="354"/>
    </location>
</feature>
<dbReference type="GO" id="GO:0005769">
    <property type="term" value="C:early endosome"/>
    <property type="evidence" value="ECO:0007669"/>
    <property type="project" value="UniProtKB-SubCell"/>
</dbReference>
<dbReference type="STRING" id="3218.A9T8M0"/>
<feature type="transmembrane region" description="Helical" evidence="8">
    <location>
        <begin position="172"/>
        <end position="196"/>
    </location>
</feature>
<keyword evidence="5 8" id="KW-1133">Transmembrane helix</keyword>
<dbReference type="Pfam" id="PF05653">
    <property type="entry name" value="Mg_trans_NIPA"/>
    <property type="match status" value="1"/>
</dbReference>
<evidence type="ECO:0000313" key="11">
    <source>
        <dbReference type="EnsemblPlants" id="Pp3c8_14270V3.1"/>
    </source>
</evidence>
<feature type="transmembrane region" description="Helical" evidence="8">
    <location>
        <begin position="6"/>
        <end position="25"/>
    </location>
</feature>
<keyword evidence="8" id="KW-0460">Magnesium</keyword>
<dbReference type="Gramene" id="Pp3c8_14270V3.1">
    <property type="protein sequence ID" value="Pp3c8_14270V3.1"/>
    <property type="gene ID" value="Pp3c8_14270"/>
</dbReference>
<reference evidence="10 12" key="2">
    <citation type="journal article" date="2018" name="Plant J.">
        <title>The Physcomitrella patens chromosome-scale assembly reveals moss genome structure and evolution.</title>
        <authorList>
            <person name="Lang D."/>
            <person name="Ullrich K.K."/>
            <person name="Murat F."/>
            <person name="Fuchs J."/>
            <person name="Jenkins J."/>
            <person name="Haas F.B."/>
            <person name="Piednoel M."/>
            <person name="Gundlach H."/>
            <person name="Van Bel M."/>
            <person name="Meyberg R."/>
            <person name="Vives C."/>
            <person name="Morata J."/>
            <person name="Symeonidi A."/>
            <person name="Hiss M."/>
            <person name="Muchero W."/>
            <person name="Kamisugi Y."/>
            <person name="Saleh O."/>
            <person name="Blanc G."/>
            <person name="Decker E.L."/>
            <person name="van Gessel N."/>
            <person name="Grimwood J."/>
            <person name="Hayes R.D."/>
            <person name="Graham S.W."/>
            <person name="Gunter L.E."/>
            <person name="McDaniel S.F."/>
            <person name="Hoernstein S.N.W."/>
            <person name="Larsson A."/>
            <person name="Li F.W."/>
            <person name="Perroud P.F."/>
            <person name="Phillips J."/>
            <person name="Ranjan P."/>
            <person name="Rokshar D.S."/>
            <person name="Rothfels C.J."/>
            <person name="Schneider L."/>
            <person name="Shu S."/>
            <person name="Stevenson D.W."/>
            <person name="Thummler F."/>
            <person name="Tillich M."/>
            <person name="Villarreal Aguilar J.C."/>
            <person name="Widiez T."/>
            <person name="Wong G.K."/>
            <person name="Wymore A."/>
            <person name="Zhang Y."/>
            <person name="Zimmer A.D."/>
            <person name="Quatrano R.S."/>
            <person name="Mayer K.F.X."/>
            <person name="Goodstein D."/>
            <person name="Casacuberta J.M."/>
            <person name="Vandepoele K."/>
            <person name="Reski R."/>
            <person name="Cuming A.C."/>
            <person name="Tuskan G.A."/>
            <person name="Maumus F."/>
            <person name="Salse J."/>
            <person name="Schmutz J."/>
            <person name="Rensing S.A."/>
        </authorList>
    </citation>
    <scope>NUCLEOTIDE SEQUENCE [LARGE SCALE GENOMIC DNA]</scope>
    <source>
        <strain evidence="11 12">cv. Gransden 2004</strain>
    </source>
</reference>
<name>A9T8M0_PHYPA</name>
<evidence type="ECO:0000256" key="6">
    <source>
        <dbReference type="ARBA" id="ARBA00023136"/>
    </source>
</evidence>
<dbReference type="GeneID" id="112286069"/>
<feature type="transmembrane region" description="Helical" evidence="8">
    <location>
        <begin position="46"/>
        <end position="66"/>
    </location>
</feature>
<comment type="subunit">
    <text evidence="8">Homodimer.</text>
</comment>
<feature type="transmembrane region" description="Helical" evidence="8">
    <location>
        <begin position="208"/>
        <end position="229"/>
    </location>
</feature>
<proteinExistence type="inferred from homology"/>
<feature type="compositionally biased region" description="Polar residues" evidence="9">
    <location>
        <begin position="343"/>
        <end position="354"/>
    </location>
</feature>
<dbReference type="PANTHER" id="PTHR12570:SF91">
    <property type="entry name" value="MAGNESIUM TRANSPORTER-RELATED"/>
    <property type="match status" value="1"/>
</dbReference>
<dbReference type="KEGG" id="ppp:112286069"/>
<reference evidence="11" key="3">
    <citation type="submission" date="2020-12" db="UniProtKB">
        <authorList>
            <consortium name="EnsemblPlants"/>
        </authorList>
    </citation>
    <scope>IDENTIFICATION</scope>
</reference>
<feature type="transmembrane region" description="Helical" evidence="8">
    <location>
        <begin position="241"/>
        <end position="261"/>
    </location>
</feature>